<gene>
    <name evidence="1" type="ORF">B0H65DRAFT_584928</name>
</gene>
<evidence type="ECO:0000313" key="1">
    <source>
        <dbReference type="EMBL" id="KAK3355221.1"/>
    </source>
</evidence>
<dbReference type="Proteomes" id="UP001278500">
    <property type="component" value="Unassembled WGS sequence"/>
</dbReference>
<organism evidence="1 2">
    <name type="scientific">Neurospora tetraspora</name>
    <dbReference type="NCBI Taxonomy" id="94610"/>
    <lineage>
        <taxon>Eukaryota</taxon>
        <taxon>Fungi</taxon>
        <taxon>Dikarya</taxon>
        <taxon>Ascomycota</taxon>
        <taxon>Pezizomycotina</taxon>
        <taxon>Sordariomycetes</taxon>
        <taxon>Sordariomycetidae</taxon>
        <taxon>Sordariales</taxon>
        <taxon>Sordariaceae</taxon>
        <taxon>Neurospora</taxon>
    </lineage>
</organism>
<sequence>MAWIEFERDWTYQWSLVLQAKNLVDHRLSIGADTHALLYEQRWLRAAQPNCNIPWMFYNAVVMELEGRL</sequence>
<dbReference type="GeneID" id="87868066"/>
<comment type="caution">
    <text evidence="1">The sequence shown here is derived from an EMBL/GenBank/DDBJ whole genome shotgun (WGS) entry which is preliminary data.</text>
</comment>
<accession>A0AAE0MWU8</accession>
<dbReference type="EMBL" id="JAUEPP010000001">
    <property type="protein sequence ID" value="KAK3355221.1"/>
    <property type="molecule type" value="Genomic_DNA"/>
</dbReference>
<protein>
    <submittedName>
        <fullName evidence="1">Uncharacterized protein</fullName>
    </submittedName>
</protein>
<evidence type="ECO:0000313" key="2">
    <source>
        <dbReference type="Proteomes" id="UP001278500"/>
    </source>
</evidence>
<reference evidence="1" key="1">
    <citation type="journal article" date="2023" name="Mol. Phylogenet. Evol.">
        <title>Genome-scale phylogeny and comparative genomics of the fungal order Sordariales.</title>
        <authorList>
            <person name="Hensen N."/>
            <person name="Bonometti L."/>
            <person name="Westerberg I."/>
            <person name="Brannstrom I.O."/>
            <person name="Guillou S."/>
            <person name="Cros-Aarteil S."/>
            <person name="Calhoun S."/>
            <person name="Haridas S."/>
            <person name="Kuo A."/>
            <person name="Mondo S."/>
            <person name="Pangilinan J."/>
            <person name="Riley R."/>
            <person name="LaButti K."/>
            <person name="Andreopoulos B."/>
            <person name="Lipzen A."/>
            <person name="Chen C."/>
            <person name="Yan M."/>
            <person name="Daum C."/>
            <person name="Ng V."/>
            <person name="Clum A."/>
            <person name="Steindorff A."/>
            <person name="Ohm R.A."/>
            <person name="Martin F."/>
            <person name="Silar P."/>
            <person name="Natvig D.O."/>
            <person name="Lalanne C."/>
            <person name="Gautier V."/>
            <person name="Ament-Velasquez S.L."/>
            <person name="Kruys A."/>
            <person name="Hutchinson M.I."/>
            <person name="Powell A.J."/>
            <person name="Barry K."/>
            <person name="Miller A.N."/>
            <person name="Grigoriev I.V."/>
            <person name="Debuchy R."/>
            <person name="Gladieux P."/>
            <person name="Hiltunen Thoren M."/>
            <person name="Johannesson H."/>
        </authorList>
    </citation>
    <scope>NUCLEOTIDE SEQUENCE</scope>
    <source>
        <strain evidence="1">CBS 560.94</strain>
    </source>
</reference>
<dbReference type="RefSeq" id="XP_062686599.1">
    <property type="nucleotide sequence ID" value="XM_062830912.1"/>
</dbReference>
<keyword evidence="2" id="KW-1185">Reference proteome</keyword>
<reference evidence="1" key="2">
    <citation type="submission" date="2023-06" db="EMBL/GenBank/DDBJ databases">
        <authorList>
            <consortium name="Lawrence Berkeley National Laboratory"/>
            <person name="Haridas S."/>
            <person name="Hensen N."/>
            <person name="Bonometti L."/>
            <person name="Westerberg I."/>
            <person name="Brannstrom I.O."/>
            <person name="Guillou S."/>
            <person name="Cros-Aarteil S."/>
            <person name="Calhoun S."/>
            <person name="Kuo A."/>
            <person name="Mondo S."/>
            <person name="Pangilinan J."/>
            <person name="Riley R."/>
            <person name="Labutti K."/>
            <person name="Andreopoulos B."/>
            <person name="Lipzen A."/>
            <person name="Chen C."/>
            <person name="Yanf M."/>
            <person name="Daum C."/>
            <person name="Ng V."/>
            <person name="Clum A."/>
            <person name="Steindorff A."/>
            <person name="Ohm R."/>
            <person name="Martin F."/>
            <person name="Silar P."/>
            <person name="Natvig D."/>
            <person name="Lalanne C."/>
            <person name="Gautier V."/>
            <person name="Ament-Velasquez S.L."/>
            <person name="Kruys A."/>
            <person name="Hutchinson M.I."/>
            <person name="Powell A.J."/>
            <person name="Barry K."/>
            <person name="Miller A.N."/>
            <person name="Grigoriev I.V."/>
            <person name="Debuchy R."/>
            <person name="Gladieux P."/>
            <person name="Thoren M.H."/>
            <person name="Johannesson H."/>
        </authorList>
    </citation>
    <scope>NUCLEOTIDE SEQUENCE</scope>
    <source>
        <strain evidence="1">CBS 560.94</strain>
    </source>
</reference>
<name>A0AAE0MWU8_9PEZI</name>
<dbReference type="AlphaFoldDB" id="A0AAE0MWU8"/>
<proteinExistence type="predicted"/>